<dbReference type="RefSeq" id="WP_111738174.1">
    <property type="nucleotide sequence ID" value="NZ_AABUZP020000050.1"/>
</dbReference>
<feature type="coiled-coil region" evidence="1">
    <location>
        <begin position="380"/>
        <end position="519"/>
    </location>
</feature>
<name>A0A5L4MA43_CAMFE</name>
<dbReference type="Proteomes" id="UP000557842">
    <property type="component" value="Unassembled WGS sequence"/>
</dbReference>
<gene>
    <name evidence="3" type="ORF">AAH17_07305</name>
    <name evidence="4" type="ORF">AAH24_08070</name>
    <name evidence="2" type="ORF">BVH53_07470</name>
</gene>
<evidence type="ECO:0000313" key="2">
    <source>
        <dbReference type="EMBL" id="EAI5408532.1"/>
    </source>
</evidence>
<evidence type="ECO:0000313" key="4">
    <source>
        <dbReference type="EMBL" id="EAK0469309.1"/>
    </source>
</evidence>
<dbReference type="AlphaFoldDB" id="A0A5L4MA43"/>
<dbReference type="EMBL" id="AACCXK010000013">
    <property type="protein sequence ID" value="EAK0453457.1"/>
    <property type="molecule type" value="Genomic_DNA"/>
</dbReference>
<evidence type="ECO:0008006" key="6">
    <source>
        <dbReference type="Google" id="ProtNLM"/>
    </source>
</evidence>
<evidence type="ECO:0000313" key="5">
    <source>
        <dbReference type="Proteomes" id="UP000557842"/>
    </source>
</evidence>
<keyword evidence="1" id="KW-0175">Coiled coil</keyword>
<protein>
    <recommendedName>
        <fullName evidence="6">Vesicular transport factor Uso1p</fullName>
    </recommendedName>
</protein>
<dbReference type="EMBL" id="AABQDW010000014">
    <property type="protein sequence ID" value="EAI5408532.1"/>
    <property type="molecule type" value="Genomic_DNA"/>
</dbReference>
<evidence type="ECO:0000313" key="3">
    <source>
        <dbReference type="EMBL" id="EAK0453457.1"/>
    </source>
</evidence>
<reference evidence="4 5" key="1">
    <citation type="submission" date="2018-05" db="EMBL/GenBank/DDBJ databases">
        <authorList>
            <consortium name="PulseNet: The National Subtyping Network for Foodborne Disease Surveillance"/>
            <person name="Tarr C.L."/>
            <person name="Trees E."/>
            <person name="Katz L.S."/>
            <person name="Carleton-Romer H.A."/>
            <person name="Stroika S."/>
            <person name="Kucerova Z."/>
            <person name="Roache K.F."/>
            <person name="Sabol A.L."/>
            <person name="Besser J."/>
            <person name="Gerner-Smidt P."/>
        </authorList>
    </citation>
    <scope>NUCLEOTIDE SEQUENCE</scope>
    <source>
        <strain evidence="3">2014D-0197</strain>
        <strain evidence="2 5">2016D-0221</strain>
        <strain evidence="4">D4313</strain>
    </source>
</reference>
<dbReference type="EMBL" id="AACCXM010000009">
    <property type="protein sequence ID" value="EAK0469309.1"/>
    <property type="molecule type" value="Genomic_DNA"/>
</dbReference>
<comment type="caution">
    <text evidence="4">The sequence shown here is derived from an EMBL/GenBank/DDBJ whole genome shotgun (WGS) entry which is preliminary data.</text>
</comment>
<feature type="coiled-coil region" evidence="1">
    <location>
        <begin position="303"/>
        <end position="330"/>
    </location>
</feature>
<proteinExistence type="predicted"/>
<evidence type="ECO:0000256" key="1">
    <source>
        <dbReference type="SAM" id="Coils"/>
    </source>
</evidence>
<sequence length="640" mass="74516">MKFRKFAQILFLVGTIFFILGCETKDEKALNQDKLKFSDLSMAEQDRYISKDELDKLGSYLTLLNNRNIDINSDEIPSGSVDELRDKIAELIQKNRLLFADNEELAKKNLEIITKLREQNSLRESENKLISAKYLDSMNEVEKQHYKNINDLTKKINEVQKENIQSIKSYEQKIIGLENKIDELEKELSKKDINFNEKVSSATKDQLEKNKELSQKNSYLLEQTQVLKKQVDTLSKELDSKLADKKTQIDTLNQTILTKDNKINDLLASHTNEIIELQNKHSKALYDIKNELDRQKNDYFGELNLKNIELAKLNNDFKEYKLKKDEELKNAENMVLTNYKKIETQRLNAIKSDYERIIFEQNRTIAAFEGKMINLELKFKKELEAKDANYVNTLENLKQKALFLKNDEDRLRAEFDKNITSLKSQITLKNIQISELDSKIKELENEKNDIKKIQNYEILNNMITKLNAQNEELKNYAKKALDEAKKMVLEAENKAKEQNDKLKNYYEELIKNIKNQDNQPVLSDINVDSKRFLSEISCLSLDKSAKLDKDCENKLNDMIKKYGKSRIYEIKAVISDFKFLGDDKVGELKNVNLLNLKSTKDMLNAASKAINSKIKDPMLAYSKDVLLEQSGYGFVIKVYE</sequence>
<dbReference type="PROSITE" id="PS51257">
    <property type="entry name" value="PROKAR_LIPOPROTEIN"/>
    <property type="match status" value="1"/>
</dbReference>
<feature type="coiled-coil region" evidence="1">
    <location>
        <begin position="142"/>
        <end position="194"/>
    </location>
</feature>
<accession>A0A5L4MA43</accession>
<organism evidence="4">
    <name type="scientific">Campylobacter fetus</name>
    <dbReference type="NCBI Taxonomy" id="196"/>
    <lineage>
        <taxon>Bacteria</taxon>
        <taxon>Pseudomonadati</taxon>
        <taxon>Campylobacterota</taxon>
        <taxon>Epsilonproteobacteria</taxon>
        <taxon>Campylobacterales</taxon>
        <taxon>Campylobacteraceae</taxon>
        <taxon>Campylobacter</taxon>
    </lineage>
</organism>
<feature type="coiled-coil region" evidence="1">
    <location>
        <begin position="81"/>
        <end position="108"/>
    </location>
</feature>